<proteinExistence type="predicted"/>
<organism evidence="2 3">
    <name type="scientific">Magnusiomyces paraingens</name>
    <dbReference type="NCBI Taxonomy" id="2606893"/>
    <lineage>
        <taxon>Eukaryota</taxon>
        <taxon>Fungi</taxon>
        <taxon>Dikarya</taxon>
        <taxon>Ascomycota</taxon>
        <taxon>Saccharomycotina</taxon>
        <taxon>Dipodascomycetes</taxon>
        <taxon>Dipodascales</taxon>
        <taxon>Dipodascaceae</taxon>
        <taxon>Magnusiomyces</taxon>
    </lineage>
</organism>
<evidence type="ECO:0008006" key="4">
    <source>
        <dbReference type="Google" id="ProtNLM"/>
    </source>
</evidence>
<dbReference type="EMBL" id="CABVLU010000003">
    <property type="protein sequence ID" value="VVT54473.1"/>
    <property type="molecule type" value="Genomic_DNA"/>
</dbReference>
<evidence type="ECO:0000313" key="2">
    <source>
        <dbReference type="EMBL" id="VVT54473.1"/>
    </source>
</evidence>
<keyword evidence="3" id="KW-1185">Reference proteome</keyword>
<evidence type="ECO:0000313" key="3">
    <source>
        <dbReference type="Proteomes" id="UP000398389"/>
    </source>
</evidence>
<accession>A0A5E8BSQ6</accession>
<sequence length="171" mass="18324">MPDLINKATHLKQNAHKAKSFARKVQRRRAQAARASQLSATVKPSSKGSSTALVVRTTTSVATGLSSKTISKKKQIKRDRNARYQNKAAAAVAAAIHAELSGEMQIDGEQQEMSSTQRKAKARREANARAREQALALAAVLAGDNSAAVLEGEMEIETNGSGTTLGRPRQF</sequence>
<name>A0A5E8BSQ6_9ASCO</name>
<reference evidence="2 3" key="1">
    <citation type="submission" date="2019-09" db="EMBL/GenBank/DDBJ databases">
        <authorList>
            <person name="Brejova B."/>
        </authorList>
    </citation>
    <scope>NUCLEOTIDE SEQUENCE [LARGE SCALE GENOMIC DNA]</scope>
</reference>
<dbReference type="RefSeq" id="XP_031854699.1">
    <property type="nucleotide sequence ID" value="XM_031998808.1"/>
</dbReference>
<protein>
    <recommendedName>
        <fullName evidence="4">Ribosome biogenesis protein ALB1</fullName>
    </recommendedName>
</protein>
<dbReference type="Proteomes" id="UP000398389">
    <property type="component" value="Unassembled WGS sequence"/>
</dbReference>
<dbReference type="GeneID" id="43582908"/>
<dbReference type="AlphaFoldDB" id="A0A5E8BSQ6"/>
<gene>
    <name evidence="2" type="ORF">SAPINGB_P004093</name>
</gene>
<feature type="region of interest" description="Disordered" evidence="1">
    <location>
        <begin position="1"/>
        <end position="29"/>
    </location>
</feature>
<feature type="compositionally biased region" description="Basic residues" evidence="1">
    <location>
        <begin position="9"/>
        <end position="29"/>
    </location>
</feature>
<evidence type="ECO:0000256" key="1">
    <source>
        <dbReference type="SAM" id="MobiDB-lite"/>
    </source>
</evidence>